<evidence type="ECO:0000313" key="8">
    <source>
        <dbReference type="EMBL" id="VTS01917.1"/>
    </source>
</evidence>
<gene>
    <name evidence="8" type="ORF">SOIL9_76900</name>
</gene>
<evidence type="ECO:0000256" key="2">
    <source>
        <dbReference type="ARBA" id="ARBA00010961"/>
    </source>
</evidence>
<keyword evidence="3 6" id="KW-0815">Transposition</keyword>
<dbReference type="GO" id="GO:0004803">
    <property type="term" value="F:transposase activity"/>
    <property type="evidence" value="ECO:0007669"/>
    <property type="project" value="UniProtKB-UniRule"/>
</dbReference>
<evidence type="ECO:0000256" key="4">
    <source>
        <dbReference type="ARBA" id="ARBA00023125"/>
    </source>
</evidence>
<dbReference type="Pfam" id="PF00872">
    <property type="entry name" value="Transposase_mut"/>
    <property type="match status" value="1"/>
</dbReference>
<sequence>MDAILKSQAEHLAREMGTRVTTLDDLNGLMRAMMTTARERMLNTEMDVHLHGRGLRNQVTRPHRAARRPAHPRPRPRTVTTDIPRRPWAAIWARSPSRPRATATARSSPRRSPRELVAERDRGRKVQRCIVHLVRAARKYTTETDGRDVAADLKTIAPSATVLEAEEALKAFGAKWDGKYPTLGRQWREVERHRHAVRVPAGDPQSDLHDQRAPTA</sequence>
<keyword evidence="5 6" id="KW-0233">DNA recombination</keyword>
<evidence type="ECO:0000313" key="9">
    <source>
        <dbReference type="Proteomes" id="UP000464178"/>
    </source>
</evidence>
<dbReference type="KEGG" id="gms:SOIL9_76900"/>
<dbReference type="GO" id="GO:0006313">
    <property type="term" value="P:DNA transposition"/>
    <property type="evidence" value="ECO:0007669"/>
    <property type="project" value="UniProtKB-UniRule"/>
</dbReference>
<evidence type="ECO:0000256" key="3">
    <source>
        <dbReference type="ARBA" id="ARBA00022578"/>
    </source>
</evidence>
<dbReference type="AlphaFoldDB" id="A0A6P2DK70"/>
<feature type="region of interest" description="Disordered" evidence="7">
    <location>
        <begin position="58"/>
        <end position="120"/>
    </location>
</feature>
<protein>
    <recommendedName>
        <fullName evidence="6">Mutator family transposase</fullName>
    </recommendedName>
</protein>
<comment type="function">
    <text evidence="1 6">Required for the transposition of the insertion element.</text>
</comment>
<feature type="compositionally biased region" description="Basic residues" evidence="7">
    <location>
        <begin position="61"/>
        <end position="76"/>
    </location>
</feature>
<evidence type="ECO:0000256" key="5">
    <source>
        <dbReference type="ARBA" id="ARBA00023172"/>
    </source>
</evidence>
<keyword evidence="4 6" id="KW-0238">DNA-binding</keyword>
<dbReference type="PANTHER" id="PTHR33217:SF5">
    <property type="entry name" value="MUTATOR FAMILY TRANSPOSASE"/>
    <property type="match status" value="1"/>
</dbReference>
<dbReference type="Proteomes" id="UP000464178">
    <property type="component" value="Chromosome"/>
</dbReference>
<feature type="compositionally biased region" description="Basic and acidic residues" evidence="7">
    <location>
        <begin position="206"/>
        <end position="216"/>
    </location>
</feature>
<comment type="similarity">
    <text evidence="2 6">Belongs to the transposase mutator family.</text>
</comment>
<dbReference type="EMBL" id="LR593886">
    <property type="protein sequence ID" value="VTS01917.1"/>
    <property type="molecule type" value="Genomic_DNA"/>
</dbReference>
<dbReference type="InterPro" id="IPR001207">
    <property type="entry name" value="Transposase_mutator"/>
</dbReference>
<dbReference type="PANTHER" id="PTHR33217">
    <property type="entry name" value="TRANSPOSASE FOR INSERTION SEQUENCE ELEMENT IS1081"/>
    <property type="match status" value="1"/>
</dbReference>
<organism evidence="8 9">
    <name type="scientific">Gemmata massiliana</name>
    <dbReference type="NCBI Taxonomy" id="1210884"/>
    <lineage>
        <taxon>Bacteria</taxon>
        <taxon>Pseudomonadati</taxon>
        <taxon>Planctomycetota</taxon>
        <taxon>Planctomycetia</taxon>
        <taxon>Gemmatales</taxon>
        <taxon>Gemmataceae</taxon>
        <taxon>Gemmata</taxon>
    </lineage>
</organism>
<accession>A0A6P2DK70</accession>
<proteinExistence type="inferred from homology"/>
<reference evidence="8 9" key="1">
    <citation type="submission" date="2019-05" db="EMBL/GenBank/DDBJ databases">
        <authorList>
            <consortium name="Science for Life Laboratories"/>
        </authorList>
    </citation>
    <scope>NUCLEOTIDE SEQUENCE [LARGE SCALE GENOMIC DNA]</scope>
    <source>
        <strain evidence="8">Soil9</strain>
    </source>
</reference>
<evidence type="ECO:0000256" key="7">
    <source>
        <dbReference type="SAM" id="MobiDB-lite"/>
    </source>
</evidence>
<dbReference type="GO" id="GO:0003677">
    <property type="term" value="F:DNA binding"/>
    <property type="evidence" value="ECO:0007669"/>
    <property type="project" value="UniProtKB-UniRule"/>
</dbReference>
<keyword evidence="9" id="KW-1185">Reference proteome</keyword>
<dbReference type="RefSeq" id="WP_162672596.1">
    <property type="nucleotide sequence ID" value="NZ_LR593886.1"/>
</dbReference>
<evidence type="ECO:0000256" key="6">
    <source>
        <dbReference type="RuleBase" id="RU365089"/>
    </source>
</evidence>
<feature type="region of interest" description="Disordered" evidence="7">
    <location>
        <begin position="194"/>
        <end position="216"/>
    </location>
</feature>
<name>A0A6P2DK70_9BACT</name>
<keyword evidence="6" id="KW-0814">Transposable element</keyword>
<feature type="compositionally biased region" description="Low complexity" evidence="7">
    <location>
        <begin position="93"/>
        <end position="107"/>
    </location>
</feature>
<evidence type="ECO:0000256" key="1">
    <source>
        <dbReference type="ARBA" id="ARBA00002190"/>
    </source>
</evidence>